<keyword evidence="6" id="KW-0732">Signal</keyword>
<dbReference type="Pfam" id="PF00067">
    <property type="entry name" value="p450"/>
    <property type="match status" value="1"/>
</dbReference>
<dbReference type="GO" id="GO:0020037">
    <property type="term" value="F:heme binding"/>
    <property type="evidence" value="ECO:0007669"/>
    <property type="project" value="InterPro"/>
</dbReference>
<keyword evidence="4" id="KW-0560">Oxidoreductase</keyword>
<keyword evidence="3" id="KW-0479">Metal-binding</keyword>
<evidence type="ECO:0000256" key="1">
    <source>
        <dbReference type="ARBA" id="ARBA00010617"/>
    </source>
</evidence>
<dbReference type="Gene3D" id="1.10.630.10">
    <property type="entry name" value="Cytochrome P450"/>
    <property type="match status" value="1"/>
</dbReference>
<feature type="non-terminal residue" evidence="7">
    <location>
        <position position="1"/>
    </location>
</feature>
<dbReference type="InterPro" id="IPR001128">
    <property type="entry name" value="Cyt_P450"/>
</dbReference>
<evidence type="ECO:0008006" key="9">
    <source>
        <dbReference type="Google" id="ProtNLM"/>
    </source>
</evidence>
<keyword evidence="2" id="KW-0349">Heme</keyword>
<sequence length="303" mass="33446">MELTAAMPAAVALVVSLVVLALSSVAWARGQRKTLNLPPGPRGWPVLGSLGLLAGALPPHRALAALASRHGPLMHLRLGSFHAVVASSADTARLVLKTHDLSLADRAPTAAAAIVSYGYKGILLTPYGSYWRMARKICAAKLFSARRLEQFEHVRAQETRALARGLFVNCPRRAVEVKEHLASATMRNMLRMAVGEKWSRLYGSAEGEAFRTSLDEVFAVTGAMNNVGEWVPWLGRLDVQGFVRRMKRVHALFDRFYEQILDEHEEERRRRRAGADEVAERDLVDVLLQLLKTVSSTALQNPP</sequence>
<dbReference type="AlphaFoldDB" id="A0A5J9SRK0"/>
<evidence type="ECO:0000313" key="8">
    <source>
        <dbReference type="Proteomes" id="UP000324897"/>
    </source>
</evidence>
<dbReference type="SUPFAM" id="SSF48264">
    <property type="entry name" value="Cytochrome P450"/>
    <property type="match status" value="1"/>
</dbReference>
<evidence type="ECO:0000256" key="2">
    <source>
        <dbReference type="ARBA" id="ARBA00022617"/>
    </source>
</evidence>
<comment type="caution">
    <text evidence="7">The sequence shown here is derived from an EMBL/GenBank/DDBJ whole genome shotgun (WGS) entry which is preliminary data.</text>
</comment>
<comment type="similarity">
    <text evidence="1">Belongs to the cytochrome P450 family.</text>
</comment>
<evidence type="ECO:0000313" key="7">
    <source>
        <dbReference type="EMBL" id="TVU01590.1"/>
    </source>
</evidence>
<keyword evidence="5" id="KW-0408">Iron</keyword>
<keyword evidence="8" id="KW-1185">Reference proteome</keyword>
<evidence type="ECO:0000256" key="5">
    <source>
        <dbReference type="ARBA" id="ARBA00023004"/>
    </source>
</evidence>
<dbReference type="OrthoDB" id="785971at2759"/>
<feature type="chain" id="PRO_5023865341" description="Cytochrome P450" evidence="6">
    <location>
        <begin position="29"/>
        <end position="303"/>
    </location>
</feature>
<proteinExistence type="inferred from homology"/>
<dbReference type="PANTHER" id="PTHR47944:SF4">
    <property type="entry name" value="OS09G0441700 PROTEIN"/>
    <property type="match status" value="1"/>
</dbReference>
<evidence type="ECO:0000256" key="4">
    <source>
        <dbReference type="ARBA" id="ARBA00023002"/>
    </source>
</evidence>
<evidence type="ECO:0000256" key="3">
    <source>
        <dbReference type="ARBA" id="ARBA00022723"/>
    </source>
</evidence>
<protein>
    <recommendedName>
        <fullName evidence="9">Cytochrome P450</fullName>
    </recommendedName>
</protein>
<gene>
    <name evidence="7" type="ORF">EJB05_52962</name>
</gene>
<reference evidence="7 8" key="1">
    <citation type="journal article" date="2019" name="Sci. Rep.">
        <title>A high-quality genome of Eragrostis curvula grass provides insights into Poaceae evolution and supports new strategies to enhance forage quality.</title>
        <authorList>
            <person name="Carballo J."/>
            <person name="Santos B.A.C.M."/>
            <person name="Zappacosta D."/>
            <person name="Garbus I."/>
            <person name="Selva J.P."/>
            <person name="Gallo C.A."/>
            <person name="Diaz A."/>
            <person name="Albertini E."/>
            <person name="Caccamo M."/>
            <person name="Echenique V."/>
        </authorList>
    </citation>
    <scope>NUCLEOTIDE SEQUENCE [LARGE SCALE GENOMIC DNA]</scope>
    <source>
        <strain evidence="8">cv. Victoria</strain>
        <tissue evidence="7">Leaf</tissue>
    </source>
</reference>
<dbReference type="GO" id="GO:0005506">
    <property type="term" value="F:iron ion binding"/>
    <property type="evidence" value="ECO:0007669"/>
    <property type="project" value="InterPro"/>
</dbReference>
<dbReference type="PANTHER" id="PTHR47944">
    <property type="entry name" value="CYTOCHROME P450 98A9"/>
    <property type="match status" value="1"/>
</dbReference>
<evidence type="ECO:0000256" key="6">
    <source>
        <dbReference type="SAM" id="SignalP"/>
    </source>
</evidence>
<feature type="signal peptide" evidence="6">
    <location>
        <begin position="1"/>
        <end position="28"/>
    </location>
</feature>
<dbReference type="Proteomes" id="UP000324897">
    <property type="component" value="Unassembled WGS sequence"/>
</dbReference>
<dbReference type="GO" id="GO:0004497">
    <property type="term" value="F:monooxygenase activity"/>
    <property type="evidence" value="ECO:0007669"/>
    <property type="project" value="InterPro"/>
</dbReference>
<dbReference type="EMBL" id="RWGY01000416">
    <property type="protein sequence ID" value="TVU01590.1"/>
    <property type="molecule type" value="Genomic_DNA"/>
</dbReference>
<dbReference type="Gramene" id="TVU01590">
    <property type="protein sequence ID" value="TVU01590"/>
    <property type="gene ID" value="EJB05_52962"/>
</dbReference>
<dbReference type="InterPro" id="IPR036396">
    <property type="entry name" value="Cyt_P450_sf"/>
</dbReference>
<name>A0A5J9SRK0_9POAL</name>
<dbReference type="GO" id="GO:0016705">
    <property type="term" value="F:oxidoreductase activity, acting on paired donors, with incorporation or reduction of molecular oxygen"/>
    <property type="evidence" value="ECO:0007669"/>
    <property type="project" value="InterPro"/>
</dbReference>
<organism evidence="7 8">
    <name type="scientific">Eragrostis curvula</name>
    <name type="common">weeping love grass</name>
    <dbReference type="NCBI Taxonomy" id="38414"/>
    <lineage>
        <taxon>Eukaryota</taxon>
        <taxon>Viridiplantae</taxon>
        <taxon>Streptophyta</taxon>
        <taxon>Embryophyta</taxon>
        <taxon>Tracheophyta</taxon>
        <taxon>Spermatophyta</taxon>
        <taxon>Magnoliopsida</taxon>
        <taxon>Liliopsida</taxon>
        <taxon>Poales</taxon>
        <taxon>Poaceae</taxon>
        <taxon>PACMAD clade</taxon>
        <taxon>Chloridoideae</taxon>
        <taxon>Eragrostideae</taxon>
        <taxon>Eragrostidinae</taxon>
        <taxon>Eragrostis</taxon>
    </lineage>
</organism>
<accession>A0A5J9SRK0</accession>